<protein>
    <recommendedName>
        <fullName evidence="13">Gametogenetin-binding protein 1</fullName>
    </recommendedName>
</protein>
<reference evidence="16" key="2">
    <citation type="submission" date="2025-09" db="UniProtKB">
        <authorList>
            <consortium name="Ensembl"/>
        </authorList>
    </citation>
    <scope>IDENTIFICATION</scope>
</reference>
<dbReference type="GO" id="GO:0000266">
    <property type="term" value="P:mitochondrial fission"/>
    <property type="evidence" value="ECO:0007669"/>
    <property type="project" value="Ensembl"/>
</dbReference>
<accession>A0A8C5L8F5</accession>
<dbReference type="FunFam" id="3.10.20.90:FF:000263">
    <property type="entry name" value="gametogenetin-binding protein 1-like"/>
    <property type="match status" value="1"/>
</dbReference>
<evidence type="ECO:0000256" key="10">
    <source>
        <dbReference type="ARBA" id="ARBA00023128"/>
    </source>
</evidence>
<evidence type="ECO:0000256" key="2">
    <source>
        <dbReference type="ARBA" id="ARBA00004496"/>
    </source>
</evidence>
<evidence type="ECO:0000256" key="12">
    <source>
        <dbReference type="ARBA" id="ARBA00054814"/>
    </source>
</evidence>
<name>A0A8C5L8F5_JACJA</name>
<evidence type="ECO:0000256" key="8">
    <source>
        <dbReference type="ARBA" id="ARBA00022871"/>
    </source>
</evidence>
<dbReference type="GO" id="GO:0005886">
    <property type="term" value="C:plasma membrane"/>
    <property type="evidence" value="ECO:0007669"/>
    <property type="project" value="Ensembl"/>
</dbReference>
<keyword evidence="5" id="KW-0217">Developmental protein</keyword>
<dbReference type="GO" id="GO:0005794">
    <property type="term" value="C:Golgi apparatus"/>
    <property type="evidence" value="ECO:0007669"/>
    <property type="project" value="UniProtKB-SubCell"/>
</dbReference>
<comment type="subcellular location">
    <subcellularLocation>
        <location evidence="2">Cytoplasm</location>
    </subcellularLocation>
    <subcellularLocation>
        <location evidence="3">Golgi apparatus</location>
    </subcellularLocation>
    <subcellularLocation>
        <location evidence="1">Membrane</location>
        <topology evidence="1">Peripheral membrane protein</topology>
    </subcellularLocation>
    <subcellularLocation>
        <location evidence="4">Mitochondrion intermembrane space</location>
    </subcellularLocation>
</comment>
<organism evidence="16 17">
    <name type="scientific">Jaculus jaculus</name>
    <name type="common">Lesser Egyptian jerboa</name>
    <dbReference type="NCBI Taxonomy" id="51337"/>
    <lineage>
        <taxon>Eukaryota</taxon>
        <taxon>Metazoa</taxon>
        <taxon>Chordata</taxon>
        <taxon>Craniata</taxon>
        <taxon>Vertebrata</taxon>
        <taxon>Euteleostomi</taxon>
        <taxon>Mammalia</taxon>
        <taxon>Eutheria</taxon>
        <taxon>Euarchontoglires</taxon>
        <taxon>Glires</taxon>
        <taxon>Rodentia</taxon>
        <taxon>Myomorpha</taxon>
        <taxon>Dipodoidea</taxon>
        <taxon>Dipodidae</taxon>
        <taxon>Dipodinae</taxon>
        <taxon>Jaculus</taxon>
    </lineage>
</organism>
<gene>
    <name evidence="16" type="primary">LOC101598424</name>
</gene>
<keyword evidence="9" id="KW-0333">Golgi apparatus</keyword>
<evidence type="ECO:0000259" key="15">
    <source>
        <dbReference type="Pfam" id="PF14836"/>
    </source>
</evidence>
<keyword evidence="10" id="KW-0496">Mitochondrion</keyword>
<feature type="region of interest" description="Disordered" evidence="14">
    <location>
        <begin position="29"/>
        <end position="71"/>
    </location>
</feature>
<comment type="function">
    <text evidence="12">Induces mitochondrial fragmentation, possibly by promoting DNM1L-dependent fission and may play a role in mitochondrial morphogenesis during spermatogenesis.</text>
</comment>
<evidence type="ECO:0000313" key="16">
    <source>
        <dbReference type="Ensembl" id="ENSJJAP00000019277.1"/>
    </source>
</evidence>
<dbReference type="AlphaFoldDB" id="A0A8C5L8F5"/>
<dbReference type="Gene3D" id="3.10.20.90">
    <property type="entry name" value="Phosphatidylinositol 3-kinase Catalytic Subunit, Chain A, domain 1"/>
    <property type="match status" value="1"/>
</dbReference>
<dbReference type="InterPro" id="IPR028135">
    <property type="entry name" value="Ub_USP-typ"/>
</dbReference>
<dbReference type="GeneTree" id="ENSGT00390000006663"/>
<dbReference type="Ensembl" id="ENSJJAT00000025813.1">
    <property type="protein sequence ID" value="ENSJJAP00000019277.1"/>
    <property type="gene ID" value="ENSJJAG00000020274.1"/>
</dbReference>
<evidence type="ECO:0000256" key="6">
    <source>
        <dbReference type="ARBA" id="ARBA00022490"/>
    </source>
</evidence>
<keyword evidence="17" id="KW-1185">Reference proteome</keyword>
<keyword evidence="11" id="KW-0472">Membrane</keyword>
<evidence type="ECO:0000256" key="14">
    <source>
        <dbReference type="SAM" id="MobiDB-lite"/>
    </source>
</evidence>
<dbReference type="Pfam" id="PF14836">
    <property type="entry name" value="Ubiquitin_3"/>
    <property type="match status" value="1"/>
</dbReference>
<dbReference type="GO" id="GO:0007283">
    <property type="term" value="P:spermatogenesis"/>
    <property type="evidence" value="ECO:0007669"/>
    <property type="project" value="UniProtKB-KW"/>
</dbReference>
<evidence type="ECO:0000256" key="1">
    <source>
        <dbReference type="ARBA" id="ARBA00004170"/>
    </source>
</evidence>
<dbReference type="GO" id="GO:0030154">
    <property type="term" value="P:cell differentiation"/>
    <property type="evidence" value="ECO:0007669"/>
    <property type="project" value="UniProtKB-KW"/>
</dbReference>
<sequence>MEAQSRSRSRSRILGCSSMFRFFRSLVGRKGRSKNSDKAQAGSRPGSSQEPKASSRIGRFGGRKRKRQPPATQLWALSVDSSHLPLWDAFGLGTGDVGAPSFTPTEIQRLRAQGIEVSSVSPRGNREVLDHLPEKKKGEKEVPTGEASGDAGASDRDHCAQDPAVEQGCFSLVEGPLVPSPNACSREEDEEREYLVGGELTPSKVGSTPWNYLLSLYKHLQKSAMAKRGACPQLPTKEGSAHEEKEEEGDPKEEHSEFKACIPRIIAQHSPLHTTFRSTDTVGFMQSKLKKILEVQRESRLWKVDSLEDRKLLTQPEITLEEAGIVDGQHLLLEETDEMGNWPPE</sequence>
<dbReference type="GO" id="GO:0005758">
    <property type="term" value="C:mitochondrial intermembrane space"/>
    <property type="evidence" value="ECO:0007669"/>
    <property type="project" value="UniProtKB-SubCell"/>
</dbReference>
<feature type="region of interest" description="Disordered" evidence="14">
    <location>
        <begin position="228"/>
        <end position="254"/>
    </location>
</feature>
<evidence type="ECO:0000256" key="5">
    <source>
        <dbReference type="ARBA" id="ARBA00022473"/>
    </source>
</evidence>
<keyword evidence="7" id="KW-0221">Differentiation</keyword>
<feature type="region of interest" description="Disordered" evidence="14">
    <location>
        <begin position="130"/>
        <end position="159"/>
    </location>
</feature>
<evidence type="ECO:0000256" key="9">
    <source>
        <dbReference type="ARBA" id="ARBA00023034"/>
    </source>
</evidence>
<reference evidence="16" key="1">
    <citation type="submission" date="2025-08" db="UniProtKB">
        <authorList>
            <consortium name="Ensembl"/>
        </authorList>
    </citation>
    <scope>IDENTIFICATION</scope>
</reference>
<keyword evidence="6" id="KW-0963">Cytoplasm</keyword>
<evidence type="ECO:0000256" key="3">
    <source>
        <dbReference type="ARBA" id="ARBA00004555"/>
    </source>
</evidence>
<evidence type="ECO:0000313" key="17">
    <source>
        <dbReference type="Proteomes" id="UP000694385"/>
    </source>
</evidence>
<proteinExistence type="predicted"/>
<keyword evidence="8" id="KW-0744">Spermatogenesis</keyword>
<dbReference type="OMA" id="VGFMESE"/>
<evidence type="ECO:0000256" key="4">
    <source>
        <dbReference type="ARBA" id="ARBA00004569"/>
    </source>
</evidence>
<evidence type="ECO:0000256" key="11">
    <source>
        <dbReference type="ARBA" id="ARBA00023136"/>
    </source>
</evidence>
<evidence type="ECO:0000256" key="7">
    <source>
        <dbReference type="ARBA" id="ARBA00022782"/>
    </source>
</evidence>
<dbReference type="Proteomes" id="UP000694385">
    <property type="component" value="Unassembled WGS sequence"/>
</dbReference>
<feature type="compositionally biased region" description="Basic and acidic residues" evidence="14">
    <location>
        <begin position="130"/>
        <end position="143"/>
    </location>
</feature>
<feature type="domain" description="Ubiquitin-like" evidence="15">
    <location>
        <begin position="257"/>
        <end position="344"/>
    </location>
</feature>
<evidence type="ECO:0000256" key="13">
    <source>
        <dbReference type="ARBA" id="ARBA00073653"/>
    </source>
</evidence>